<name>A0A672SXF7_SINGR</name>
<dbReference type="InterPro" id="IPR000299">
    <property type="entry name" value="FERM_domain"/>
</dbReference>
<dbReference type="PANTHER" id="PTHR45706:SF3">
    <property type="entry name" value="TYROSINE-PROTEIN PHOSPHATASE NON-RECEPTOR TYPE 21"/>
    <property type="match status" value="1"/>
</dbReference>
<dbReference type="PANTHER" id="PTHR45706">
    <property type="entry name" value="TYROSINE-PROTEIN PHOSPHATASE"/>
    <property type="match status" value="1"/>
</dbReference>
<evidence type="ECO:0000256" key="3">
    <source>
        <dbReference type="ARBA" id="ARBA00022490"/>
    </source>
</evidence>
<dbReference type="InterPro" id="IPR014392">
    <property type="entry name" value="PTP_non-rcpt_14/21"/>
</dbReference>
<comment type="catalytic activity">
    <reaction evidence="6">
        <text>O-phospho-L-tyrosyl-[protein] + H2O = L-tyrosyl-[protein] + phosphate</text>
        <dbReference type="Rhea" id="RHEA:10684"/>
        <dbReference type="Rhea" id="RHEA-COMP:10136"/>
        <dbReference type="Rhea" id="RHEA-COMP:20101"/>
        <dbReference type="ChEBI" id="CHEBI:15377"/>
        <dbReference type="ChEBI" id="CHEBI:43474"/>
        <dbReference type="ChEBI" id="CHEBI:46858"/>
        <dbReference type="ChEBI" id="CHEBI:61978"/>
        <dbReference type="EC" id="3.1.3.48"/>
    </reaction>
</comment>
<dbReference type="Gene3D" id="3.90.190.10">
    <property type="entry name" value="Protein tyrosine phosphatase superfamily"/>
    <property type="match status" value="1"/>
</dbReference>
<dbReference type="PROSITE" id="PS50055">
    <property type="entry name" value="TYR_PHOSPHATASE_PTP"/>
    <property type="match status" value="1"/>
</dbReference>
<dbReference type="SUPFAM" id="SSF52799">
    <property type="entry name" value="(Phosphotyrosine protein) phosphatases II"/>
    <property type="match status" value="1"/>
</dbReference>
<comment type="similarity">
    <text evidence="2 6">Belongs to the protein-tyrosine phosphatase family. Non-receptor class subfamily.</text>
</comment>
<dbReference type="FunFam" id="3.90.190.10:FF:000030">
    <property type="entry name" value="Tyrosine-protein phosphatase non-receptor type"/>
    <property type="match status" value="1"/>
</dbReference>
<proteinExistence type="inferred from homology"/>
<dbReference type="GO" id="GO:0004725">
    <property type="term" value="F:protein tyrosine phosphatase activity"/>
    <property type="evidence" value="ECO:0007669"/>
    <property type="project" value="UniProtKB-UniRule"/>
</dbReference>
<dbReference type="PIRSF" id="PIRSF000934">
    <property type="entry name" value="Tyr-Ptase_nr14"/>
    <property type="match status" value="1"/>
</dbReference>
<dbReference type="InterPro" id="IPR014352">
    <property type="entry name" value="FERM/acyl-CoA-bd_prot_sf"/>
</dbReference>
<dbReference type="InParanoid" id="A0A672SXF7"/>
<dbReference type="SMART" id="SM00295">
    <property type="entry name" value="B41"/>
    <property type="match status" value="1"/>
</dbReference>
<evidence type="ECO:0000256" key="1">
    <source>
        <dbReference type="ARBA" id="ARBA00004245"/>
    </source>
</evidence>
<evidence type="ECO:0000259" key="10">
    <source>
        <dbReference type="PROSITE" id="PS50056"/>
    </source>
</evidence>
<dbReference type="InterPro" id="IPR029021">
    <property type="entry name" value="Prot-tyrosine_phosphatase-like"/>
</dbReference>
<dbReference type="GO" id="GO:0005856">
    <property type="term" value="C:cytoskeleton"/>
    <property type="evidence" value="ECO:0007669"/>
    <property type="project" value="UniProtKB-SubCell"/>
</dbReference>
<dbReference type="InterPro" id="IPR035963">
    <property type="entry name" value="FERM_2"/>
</dbReference>
<feature type="domain" description="Tyrosine-protein phosphatase" evidence="9">
    <location>
        <begin position="787"/>
        <end position="1057"/>
    </location>
</feature>
<feature type="domain" description="Tyrosine specific protein phosphatases" evidence="10">
    <location>
        <begin position="968"/>
        <end position="1048"/>
    </location>
</feature>
<dbReference type="SUPFAM" id="SSF47031">
    <property type="entry name" value="Second domain of FERM"/>
    <property type="match status" value="1"/>
</dbReference>
<dbReference type="InterPro" id="IPR019748">
    <property type="entry name" value="FERM_central"/>
</dbReference>
<dbReference type="Gene3D" id="1.20.80.10">
    <property type="match status" value="1"/>
</dbReference>
<dbReference type="FunFam" id="3.10.20.90:FF:000039">
    <property type="entry name" value="Tyrosine-protein phosphatase non-receptor type"/>
    <property type="match status" value="1"/>
</dbReference>
<feature type="active site" description="Phosphocysteine intermediate" evidence="7">
    <location>
        <position position="998"/>
    </location>
</feature>
<keyword evidence="5 6" id="KW-0206">Cytoskeleton</keyword>
<dbReference type="EC" id="3.1.3.48" evidence="6"/>
<reference evidence="12" key="1">
    <citation type="submission" date="2025-08" db="UniProtKB">
        <authorList>
            <consortium name="Ensembl"/>
        </authorList>
    </citation>
    <scope>IDENTIFICATION</scope>
</reference>
<dbReference type="InterPro" id="IPR003595">
    <property type="entry name" value="Tyr_Pase_cat"/>
</dbReference>
<dbReference type="Pfam" id="PF00373">
    <property type="entry name" value="FERM_M"/>
    <property type="match status" value="1"/>
</dbReference>
<dbReference type="InterPro" id="IPR000242">
    <property type="entry name" value="PTP_cat"/>
</dbReference>
<dbReference type="Gene3D" id="3.10.20.90">
    <property type="entry name" value="Phosphatidylinositol 3-kinase Catalytic Subunit, Chain A, domain 1"/>
    <property type="match status" value="1"/>
</dbReference>
<dbReference type="SUPFAM" id="SSF54236">
    <property type="entry name" value="Ubiquitin-like"/>
    <property type="match status" value="1"/>
</dbReference>
<dbReference type="InterPro" id="IPR019747">
    <property type="entry name" value="FERM_CS"/>
</dbReference>
<accession>A0A672SXF7</accession>
<evidence type="ECO:0000259" key="11">
    <source>
        <dbReference type="PROSITE" id="PS50057"/>
    </source>
</evidence>
<evidence type="ECO:0000259" key="9">
    <source>
        <dbReference type="PROSITE" id="PS50055"/>
    </source>
</evidence>
<sequence>MPLPFGLKLKRTRRYTVSSKSCLVTRIQLLNGEYVEFTLSVESTGQECLEAVAEILFIPQITYFSLWYCNKQNQQRWIDLGKPLKKQLDKYGLEPTVYFGVVFYVSSVTQLQQEITRYQHYLQLKKDVLEGKIPCSIEQAIHLASLAVQADLGDFNRYDSQEFLQKIVLFPMPWIQDERVVEEATQKVTMLYQNYRLSALGSEQHKRSWLSCKSSVSEGLSDEVCMCHYSSLQCHMIFRNHSNVSRNISYYQYNLYINNQNGFYYHSQTSLDRSPHEYNGRMRNGSVYSAQSTSSLNNPQHYMQPSPMSSNPSITGSDLMRPDYVPSHRHSALIPPSYRATPDYEAVMRQKNLGMVPPAERQSHSMRNLNIGNSYAYSRPDPLVYSQPEIREHGAGQYPFHLNYSFHSPSPYPYPTERRPVVGAVSVPELTNVQLQQAQEYPPPNIIRNQVYWPPPPYPYPHPRPANSTPDLSRHLYVSSSNPDLITRRVHHSVQTFQEDSLPVAHSLQEVSEPLITTRRPHMHKRNSIEIAGLAYGLENMRLMERKASASAAETPPPVAQAMPPTASGSDINVALEVMKPEDAVMKEDVIYGHKKSLSDATMLVHSSGEEEEFEDDSGRHTPQSQDAVGGPEHHMTPMGRPLVDPPAYPFSHSMETGPLAYQPHSIIRKPEDMGQLPPLREPGHMVPSVSEGDLSGQGRLRQKRDVYKRPVSDVPPARRNIDGLPPAGMKKGRSEVKKMGPLKMAALNGLSLSRMPLPDEGKDDPENASNDERCKVLEQRMEQGMVFTEYEHVPKKRPNCECTIAQMPENSDRNRFQDVLPYDDTRVELVPTKENNTGYINASHIRVTVRGKEWSYIASQGPLSSTCQDFWQMVWEQGVAIIAMVTAEEEGGREKSFRYWPRLGSRHNTVTYGRFKITTRFRTDSGCYATTGLKIKHLLTGQERTVWHLQYTDWPDHGCPEDFKGFLSYLEEIQSVRRHTNSSSDPKNTNLPVLVHCSAGVGRTGVVILSEIMIACLEHNEMLDVPTVLNLLRQQRMMMVQTLSQYTFIYKVLIQFLRNSRLI</sequence>
<dbReference type="SMART" id="SM00404">
    <property type="entry name" value="PTPc_motif"/>
    <property type="match status" value="1"/>
</dbReference>
<dbReference type="GO" id="GO:0005737">
    <property type="term" value="C:cytoplasm"/>
    <property type="evidence" value="ECO:0007669"/>
    <property type="project" value="UniProtKB-UniRule"/>
</dbReference>
<dbReference type="AlphaFoldDB" id="A0A672SXF7"/>
<evidence type="ECO:0000256" key="6">
    <source>
        <dbReference type="PIRNR" id="PIRNR000934"/>
    </source>
</evidence>
<dbReference type="Pfam" id="PF09379">
    <property type="entry name" value="FERM_N"/>
    <property type="match status" value="1"/>
</dbReference>
<dbReference type="FunFam" id="1.20.80.10:FF:000014">
    <property type="entry name" value="Tyrosine-protein phosphatase non-receptor type"/>
    <property type="match status" value="1"/>
</dbReference>
<feature type="region of interest" description="Disordered" evidence="8">
    <location>
        <begin position="606"/>
        <end position="638"/>
    </location>
</feature>
<dbReference type="OMA" id="NECIECT"/>
<dbReference type="PROSITE" id="PS50057">
    <property type="entry name" value="FERM_3"/>
    <property type="match status" value="1"/>
</dbReference>
<protein>
    <recommendedName>
        <fullName evidence="6">Tyrosine-protein phosphatase non-receptor type</fullName>
        <ecNumber evidence="6">3.1.3.48</ecNumber>
    </recommendedName>
</protein>
<dbReference type="PROSITE" id="PS00383">
    <property type="entry name" value="TYR_PHOSPHATASE_1"/>
    <property type="match status" value="1"/>
</dbReference>
<dbReference type="Proteomes" id="UP000472262">
    <property type="component" value="Unassembled WGS sequence"/>
</dbReference>
<feature type="region of interest" description="Disordered" evidence="8">
    <location>
        <begin position="710"/>
        <end position="771"/>
    </location>
</feature>
<dbReference type="CDD" id="cd14473">
    <property type="entry name" value="FERM_B-lobe"/>
    <property type="match status" value="1"/>
</dbReference>
<evidence type="ECO:0000256" key="8">
    <source>
        <dbReference type="SAM" id="MobiDB-lite"/>
    </source>
</evidence>
<dbReference type="PRINTS" id="PR00700">
    <property type="entry name" value="PRTYPHPHTASE"/>
</dbReference>
<dbReference type="InterPro" id="IPR000387">
    <property type="entry name" value="Tyr_Pase_dom"/>
</dbReference>
<feature type="domain" description="FERM" evidence="11">
    <location>
        <begin position="23"/>
        <end position="345"/>
    </location>
</feature>
<keyword evidence="3 6" id="KW-0963">Cytoplasm</keyword>
<dbReference type="SMART" id="SM00194">
    <property type="entry name" value="PTPc"/>
    <property type="match status" value="1"/>
</dbReference>
<evidence type="ECO:0000313" key="12">
    <source>
        <dbReference type="Ensembl" id="ENSSGRP00000105849.1"/>
    </source>
</evidence>
<dbReference type="Pfam" id="PF00102">
    <property type="entry name" value="Y_phosphatase"/>
    <property type="match status" value="1"/>
</dbReference>
<comment type="subcellular location">
    <subcellularLocation>
        <location evidence="1 6">Cytoplasm</location>
        <location evidence="1 6">Cytoskeleton</location>
    </subcellularLocation>
</comment>
<keyword evidence="13" id="KW-1185">Reference proteome</keyword>
<keyword evidence="6" id="KW-0904">Protein phosphatase</keyword>
<dbReference type="InterPro" id="IPR016130">
    <property type="entry name" value="Tyr_Pase_AS"/>
</dbReference>
<gene>
    <name evidence="12" type="primary">LOC107560165</name>
</gene>
<evidence type="ECO:0000256" key="5">
    <source>
        <dbReference type="ARBA" id="ARBA00023212"/>
    </source>
</evidence>
<organism evidence="12 13">
    <name type="scientific">Sinocyclocheilus grahami</name>
    <name type="common">Dianchi golden-line fish</name>
    <name type="synonym">Barbus grahami</name>
    <dbReference type="NCBI Taxonomy" id="75366"/>
    <lineage>
        <taxon>Eukaryota</taxon>
        <taxon>Metazoa</taxon>
        <taxon>Chordata</taxon>
        <taxon>Craniata</taxon>
        <taxon>Vertebrata</taxon>
        <taxon>Euteleostomi</taxon>
        <taxon>Actinopterygii</taxon>
        <taxon>Neopterygii</taxon>
        <taxon>Teleostei</taxon>
        <taxon>Ostariophysi</taxon>
        <taxon>Cypriniformes</taxon>
        <taxon>Cyprinidae</taxon>
        <taxon>Cyprininae</taxon>
        <taxon>Sinocyclocheilus</taxon>
    </lineage>
</organism>
<dbReference type="InterPro" id="IPR018979">
    <property type="entry name" value="FERM_N"/>
</dbReference>
<evidence type="ECO:0000256" key="2">
    <source>
        <dbReference type="ARBA" id="ARBA00009649"/>
    </source>
</evidence>
<reference evidence="12" key="2">
    <citation type="submission" date="2025-09" db="UniProtKB">
        <authorList>
            <consortium name="Ensembl"/>
        </authorList>
    </citation>
    <scope>IDENTIFICATION</scope>
</reference>
<dbReference type="PROSITE" id="PS00660">
    <property type="entry name" value="FERM_1"/>
    <property type="match status" value="1"/>
</dbReference>
<dbReference type="InterPro" id="IPR029071">
    <property type="entry name" value="Ubiquitin-like_domsf"/>
</dbReference>
<feature type="region of interest" description="Disordered" evidence="8">
    <location>
        <begin position="547"/>
        <end position="568"/>
    </location>
</feature>
<dbReference type="PROSITE" id="PS50056">
    <property type="entry name" value="TYR_PHOSPHATASE_2"/>
    <property type="match status" value="1"/>
</dbReference>
<evidence type="ECO:0000256" key="7">
    <source>
        <dbReference type="PIRSR" id="PIRSR000934-1"/>
    </source>
</evidence>
<dbReference type="InterPro" id="IPR019749">
    <property type="entry name" value="Band_41_domain"/>
</dbReference>
<evidence type="ECO:0000313" key="13">
    <source>
        <dbReference type="Proteomes" id="UP000472262"/>
    </source>
</evidence>
<dbReference type="PRINTS" id="PR00935">
    <property type="entry name" value="BAND41"/>
</dbReference>
<evidence type="ECO:0000256" key="4">
    <source>
        <dbReference type="ARBA" id="ARBA00022801"/>
    </source>
</evidence>
<dbReference type="Ensembl" id="ENSSGRT00000112499.1">
    <property type="protein sequence ID" value="ENSSGRP00000105849.1"/>
    <property type="gene ID" value="ENSSGRG00000052339.1"/>
</dbReference>
<keyword evidence="4 6" id="KW-0378">Hydrolase</keyword>